<organism evidence="1 2">
    <name type="scientific">Zasmidium cellare ATCC 36951</name>
    <dbReference type="NCBI Taxonomy" id="1080233"/>
    <lineage>
        <taxon>Eukaryota</taxon>
        <taxon>Fungi</taxon>
        <taxon>Dikarya</taxon>
        <taxon>Ascomycota</taxon>
        <taxon>Pezizomycotina</taxon>
        <taxon>Dothideomycetes</taxon>
        <taxon>Dothideomycetidae</taxon>
        <taxon>Mycosphaerellales</taxon>
        <taxon>Mycosphaerellaceae</taxon>
        <taxon>Zasmidium</taxon>
    </lineage>
</organism>
<dbReference type="GeneID" id="54568068"/>
<dbReference type="EMBL" id="ML993657">
    <property type="protein sequence ID" value="KAF2158542.1"/>
    <property type="molecule type" value="Genomic_DNA"/>
</dbReference>
<evidence type="ECO:0000313" key="2">
    <source>
        <dbReference type="Proteomes" id="UP000799537"/>
    </source>
</evidence>
<sequence>MFRVQNSFAGDGENTMEPSANFAAARNRFSYENDRQRVSQELSVVQSRKARRAMARLRSTSRTSDDWDYDIPFPNLGSRKDSSDSQALLEATRSPIIIEEETEWEEDPIDCRGAFLLVACISCPRMVFIQYKSDKLVEIHSGIDITNQLIMISCRRCEMDPETKGPRSGTLQECWKGYTTSIHVNHFSSSPLLSAARVAAGQDVPFAQVNDRVLFVSKDAIRDLGTGQGRMRGLDLAKVGTNDACQVVMSFAPVDFL</sequence>
<reference evidence="1" key="1">
    <citation type="journal article" date="2020" name="Stud. Mycol.">
        <title>101 Dothideomycetes genomes: a test case for predicting lifestyles and emergence of pathogens.</title>
        <authorList>
            <person name="Haridas S."/>
            <person name="Albert R."/>
            <person name="Binder M."/>
            <person name="Bloem J."/>
            <person name="Labutti K."/>
            <person name="Salamov A."/>
            <person name="Andreopoulos B."/>
            <person name="Baker S."/>
            <person name="Barry K."/>
            <person name="Bills G."/>
            <person name="Bluhm B."/>
            <person name="Cannon C."/>
            <person name="Castanera R."/>
            <person name="Culley D."/>
            <person name="Daum C."/>
            <person name="Ezra D."/>
            <person name="Gonzalez J."/>
            <person name="Henrissat B."/>
            <person name="Kuo A."/>
            <person name="Liang C."/>
            <person name="Lipzen A."/>
            <person name="Lutzoni F."/>
            <person name="Magnuson J."/>
            <person name="Mondo S."/>
            <person name="Nolan M."/>
            <person name="Ohm R."/>
            <person name="Pangilinan J."/>
            <person name="Park H.-J."/>
            <person name="Ramirez L."/>
            <person name="Alfaro M."/>
            <person name="Sun H."/>
            <person name="Tritt A."/>
            <person name="Yoshinaga Y."/>
            <person name="Zwiers L.-H."/>
            <person name="Turgeon B."/>
            <person name="Goodwin S."/>
            <person name="Spatafora J."/>
            <person name="Crous P."/>
            <person name="Grigoriev I."/>
        </authorList>
    </citation>
    <scope>NUCLEOTIDE SEQUENCE</scope>
    <source>
        <strain evidence="1">ATCC 36951</strain>
    </source>
</reference>
<accession>A0A6A6BYA7</accession>
<dbReference type="RefSeq" id="XP_033659431.1">
    <property type="nucleotide sequence ID" value="XM_033814796.1"/>
</dbReference>
<name>A0A6A6BYA7_ZASCE</name>
<protein>
    <submittedName>
        <fullName evidence="1">Uncharacterized protein</fullName>
    </submittedName>
</protein>
<proteinExistence type="predicted"/>
<dbReference type="AlphaFoldDB" id="A0A6A6BYA7"/>
<dbReference type="Proteomes" id="UP000799537">
    <property type="component" value="Unassembled WGS sequence"/>
</dbReference>
<evidence type="ECO:0000313" key="1">
    <source>
        <dbReference type="EMBL" id="KAF2158542.1"/>
    </source>
</evidence>
<gene>
    <name evidence="1" type="ORF">M409DRAFT_61554</name>
</gene>
<keyword evidence="2" id="KW-1185">Reference proteome</keyword>